<dbReference type="EMBL" id="BARW01021010">
    <property type="protein sequence ID" value="GAI98360.1"/>
    <property type="molecule type" value="Genomic_DNA"/>
</dbReference>
<name>X1UEQ1_9ZZZZ</name>
<keyword evidence="1" id="KW-0812">Transmembrane</keyword>
<reference evidence="2" key="1">
    <citation type="journal article" date="2014" name="Front. Microbiol.">
        <title>High frequency of phylogenetically diverse reductive dehalogenase-homologous genes in deep subseafloor sedimentary metagenomes.</title>
        <authorList>
            <person name="Kawai M."/>
            <person name="Futagami T."/>
            <person name="Toyoda A."/>
            <person name="Takaki Y."/>
            <person name="Nishi S."/>
            <person name="Hori S."/>
            <person name="Arai W."/>
            <person name="Tsubouchi T."/>
            <person name="Morono Y."/>
            <person name="Uchiyama I."/>
            <person name="Ito T."/>
            <person name="Fujiyama A."/>
            <person name="Inagaki F."/>
            <person name="Takami H."/>
        </authorList>
    </citation>
    <scope>NUCLEOTIDE SEQUENCE</scope>
    <source>
        <strain evidence="2">Expedition CK06-06</strain>
    </source>
</reference>
<keyword evidence="1" id="KW-0472">Membrane</keyword>
<feature type="transmembrane region" description="Helical" evidence="1">
    <location>
        <begin position="43"/>
        <end position="60"/>
    </location>
</feature>
<dbReference type="AlphaFoldDB" id="X1UEQ1"/>
<feature type="transmembrane region" description="Helical" evidence="1">
    <location>
        <begin position="66"/>
        <end position="85"/>
    </location>
</feature>
<evidence type="ECO:0000313" key="2">
    <source>
        <dbReference type="EMBL" id="GAI98360.1"/>
    </source>
</evidence>
<protein>
    <submittedName>
        <fullName evidence="2">Uncharacterized protein</fullName>
    </submittedName>
</protein>
<accession>X1UEQ1</accession>
<feature type="transmembrane region" description="Helical" evidence="1">
    <location>
        <begin position="15"/>
        <end position="36"/>
    </location>
</feature>
<sequence>MVAGLDLFYLFVENVFGSILLAGLGFTIFFLVIGMMSRMSTTFLIMAIGLFVMTFTIGYIGAVAGIIFGAVALYYGISGFIGWILSMRGT</sequence>
<gene>
    <name evidence="2" type="ORF">S12H4_35386</name>
</gene>
<evidence type="ECO:0000256" key="1">
    <source>
        <dbReference type="SAM" id="Phobius"/>
    </source>
</evidence>
<keyword evidence="1" id="KW-1133">Transmembrane helix</keyword>
<comment type="caution">
    <text evidence="2">The sequence shown here is derived from an EMBL/GenBank/DDBJ whole genome shotgun (WGS) entry which is preliminary data.</text>
</comment>
<proteinExistence type="predicted"/>
<organism evidence="2">
    <name type="scientific">marine sediment metagenome</name>
    <dbReference type="NCBI Taxonomy" id="412755"/>
    <lineage>
        <taxon>unclassified sequences</taxon>
        <taxon>metagenomes</taxon>
        <taxon>ecological metagenomes</taxon>
    </lineage>
</organism>